<dbReference type="Pfam" id="PF02518">
    <property type="entry name" value="HATPase_c"/>
    <property type="match status" value="1"/>
</dbReference>
<dbReference type="AlphaFoldDB" id="G2E562"/>
<name>G2E562_9GAMM</name>
<evidence type="ECO:0000256" key="9">
    <source>
        <dbReference type="ARBA" id="ARBA00022840"/>
    </source>
</evidence>
<feature type="domain" description="HPt" evidence="18">
    <location>
        <begin position="1"/>
        <end position="109"/>
    </location>
</feature>
<dbReference type="OrthoDB" id="9803176at2"/>
<evidence type="ECO:0000256" key="13">
    <source>
        <dbReference type="PROSITE-ProRule" id="PRU00169"/>
    </source>
</evidence>
<dbReference type="Gene3D" id="3.30.565.10">
    <property type="entry name" value="Histidine kinase-like ATPase, C-terminal domain"/>
    <property type="match status" value="1"/>
</dbReference>
<dbReference type="Pfam" id="PF01627">
    <property type="entry name" value="Hpt"/>
    <property type="match status" value="1"/>
</dbReference>
<comment type="caution">
    <text evidence="19">The sequence shown here is derived from an EMBL/GenBank/DDBJ whole genome shotgun (WGS) entry which is preliminary data.</text>
</comment>
<dbReference type="PRINTS" id="PR00344">
    <property type="entry name" value="BCTRLSENSOR"/>
</dbReference>
<dbReference type="SMART" id="SM00448">
    <property type="entry name" value="REC"/>
    <property type="match status" value="1"/>
</dbReference>
<protein>
    <recommendedName>
        <fullName evidence="3">Chemotaxis protein CheA</fullName>
        <ecNumber evidence="2">2.7.13.3</ecNumber>
    </recommendedName>
</protein>
<feature type="modified residue" description="Phosphohistidine" evidence="12">
    <location>
        <position position="49"/>
    </location>
</feature>
<dbReference type="InterPro" id="IPR003594">
    <property type="entry name" value="HATPase_dom"/>
</dbReference>
<dbReference type="Gene3D" id="1.20.120.160">
    <property type="entry name" value="HPT domain"/>
    <property type="match status" value="1"/>
</dbReference>
<dbReference type="PROSITE" id="PS50851">
    <property type="entry name" value="CHEW"/>
    <property type="match status" value="1"/>
</dbReference>
<accession>G2E562</accession>
<evidence type="ECO:0000256" key="6">
    <source>
        <dbReference type="ARBA" id="ARBA00022679"/>
    </source>
</evidence>
<dbReference type="InterPro" id="IPR051315">
    <property type="entry name" value="Bact_Chemotaxis_CheA"/>
</dbReference>
<gene>
    <name evidence="19" type="ORF">ThidrDRAFT_3425</name>
</gene>
<dbReference type="Pfam" id="PF02895">
    <property type="entry name" value="H-kinase_dim"/>
    <property type="match status" value="1"/>
</dbReference>
<evidence type="ECO:0000256" key="3">
    <source>
        <dbReference type="ARBA" id="ARBA00021495"/>
    </source>
</evidence>
<dbReference type="SMART" id="SM01231">
    <property type="entry name" value="H-kinase_dim"/>
    <property type="match status" value="1"/>
</dbReference>
<dbReference type="SUPFAM" id="SSF47226">
    <property type="entry name" value="Histidine-containing phosphotransfer domain, HPT domain"/>
    <property type="match status" value="1"/>
</dbReference>
<evidence type="ECO:0000256" key="5">
    <source>
        <dbReference type="ARBA" id="ARBA00022553"/>
    </source>
</evidence>
<dbReference type="InterPro" id="IPR036890">
    <property type="entry name" value="HATPase_C_sf"/>
</dbReference>
<dbReference type="PROSITE" id="PS50109">
    <property type="entry name" value="HIS_KIN"/>
    <property type="match status" value="1"/>
</dbReference>
<dbReference type="eggNOG" id="COG0745">
    <property type="taxonomic scope" value="Bacteria"/>
</dbReference>
<sequence>MALDIKKFLGRFTGEARDHLARLETGLATLSAGGTLDGESINGLFRAAHTIKGSARMLKLDSIADTAHQLEEVLGALRDGKLQQSSELGGLLMRAVDAISALVEQVEPTGGQLPSPDQALCAALAQAAAGTSSTAETENPGVANPPDPEPDTPPSAPIATSSACVRAPETVRVRMEKLDELIKLMGEVVSSQAKFRQKLLEARALDAAFQSLLSDTCAVSGVDATRLTEQAAALHRFTLSLRDLIMEEELLTGDLNDRALIMRMLPLAIVFDPIARVSRELGRDLGKEVHCEISGGEIELDRHLIDRLSDVLVHLLRNAIDHGIESPQERQAAGKPSLGRIRLSARQEGVGILIEIEDDGRGLDRDKILAKAVQKGLIDSASATLISDDQVAELIFQPGFSTSAIITDVSGRGVGMDVVKRTIVDDLQGALSVSSRPGGGTLMRIQLPLSLAMMRILLFQAGGQSFGLTAQHVAELIRIPSDETIQVADRPAVILRNEFLPLIPLAELLRLQESMGASDGAGSDRDTGGESHLVVVIKVHQSTLGLVVDRLLDERDMVIKPLPEHLHGLGMVAGMVVTGTNELVSVLQAPALLAAARRVRGETLTGTEPARTIDEPPMGQQILVVDDSRNTREIEKEILEAHGYRVTLAEDGLDGWQKALGGHFDAIMTDVDMPNMDGFSLTARLRENDRYHGIPIVIVTSRQKEEDKQRGIQVGADAYIVKGDFNQSSLVETLHNLLG</sequence>
<dbReference type="InterPro" id="IPR004358">
    <property type="entry name" value="Sig_transdc_His_kin-like_C"/>
</dbReference>
<dbReference type="SMART" id="SM00073">
    <property type="entry name" value="HPT"/>
    <property type="match status" value="1"/>
</dbReference>
<dbReference type="Gene3D" id="3.40.50.2300">
    <property type="match status" value="1"/>
</dbReference>
<proteinExistence type="predicted"/>
<feature type="domain" description="Response regulatory" evidence="16">
    <location>
        <begin position="621"/>
        <end position="737"/>
    </location>
</feature>
<dbReference type="PROSITE" id="PS50894">
    <property type="entry name" value="HPT"/>
    <property type="match status" value="1"/>
</dbReference>
<dbReference type="Gene3D" id="1.10.287.560">
    <property type="entry name" value="Histidine kinase CheA-like, homodimeric domain"/>
    <property type="match status" value="1"/>
</dbReference>
<evidence type="ECO:0000259" key="17">
    <source>
        <dbReference type="PROSITE" id="PS50851"/>
    </source>
</evidence>
<dbReference type="SUPFAM" id="SSF52172">
    <property type="entry name" value="CheY-like"/>
    <property type="match status" value="1"/>
</dbReference>
<dbReference type="FunFam" id="3.30.565.10:FF:000016">
    <property type="entry name" value="Chemotaxis protein CheA, putative"/>
    <property type="match status" value="1"/>
</dbReference>
<dbReference type="PANTHER" id="PTHR43395:SF10">
    <property type="entry name" value="CHEMOTAXIS PROTEIN CHEA"/>
    <property type="match status" value="1"/>
</dbReference>
<evidence type="ECO:0000256" key="7">
    <source>
        <dbReference type="ARBA" id="ARBA00022741"/>
    </source>
</evidence>
<keyword evidence="10" id="KW-0902">Two-component regulatory system</keyword>
<evidence type="ECO:0000256" key="1">
    <source>
        <dbReference type="ARBA" id="ARBA00000085"/>
    </source>
</evidence>
<dbReference type="InterPro" id="IPR004105">
    <property type="entry name" value="CheA-like_dim"/>
</dbReference>
<dbReference type="InterPro" id="IPR036061">
    <property type="entry name" value="CheW-like_dom_sf"/>
</dbReference>
<dbReference type="InterPro" id="IPR001789">
    <property type="entry name" value="Sig_transdc_resp-reg_receiver"/>
</dbReference>
<dbReference type="Pfam" id="PF00072">
    <property type="entry name" value="Response_reg"/>
    <property type="match status" value="1"/>
</dbReference>
<dbReference type="EMBL" id="AFWT01000029">
    <property type="protein sequence ID" value="EGV28986.1"/>
    <property type="molecule type" value="Genomic_DNA"/>
</dbReference>
<comment type="function">
    <text evidence="11">Involved in the transmission of sensory signals from the chemoreceptors to the flagellar motors. CheA is autophosphorylated; it can transfer its phosphate group to either CheB or CheY.</text>
</comment>
<dbReference type="InterPro" id="IPR037006">
    <property type="entry name" value="CheA-like_homodim_sf"/>
</dbReference>
<dbReference type="InterPro" id="IPR008207">
    <property type="entry name" value="Sig_transdc_His_kin_Hpt_dom"/>
</dbReference>
<dbReference type="SUPFAM" id="SSF50341">
    <property type="entry name" value="CheW-like"/>
    <property type="match status" value="1"/>
</dbReference>
<keyword evidence="20" id="KW-1185">Reference proteome</keyword>
<dbReference type="InterPro" id="IPR036641">
    <property type="entry name" value="HPT_dom_sf"/>
</dbReference>
<keyword evidence="9" id="KW-0067">ATP-binding</keyword>
<dbReference type="CDD" id="cd00088">
    <property type="entry name" value="HPT"/>
    <property type="match status" value="1"/>
</dbReference>
<reference evidence="19 20" key="1">
    <citation type="submission" date="2011-06" db="EMBL/GenBank/DDBJ databases">
        <title>The draft genome of Thiorhodococcus drewsii AZ1.</title>
        <authorList>
            <consortium name="US DOE Joint Genome Institute (JGI-PGF)"/>
            <person name="Lucas S."/>
            <person name="Han J."/>
            <person name="Lapidus A."/>
            <person name="Cheng J.-F."/>
            <person name="Goodwin L."/>
            <person name="Pitluck S."/>
            <person name="Peters L."/>
            <person name="Land M.L."/>
            <person name="Hauser L."/>
            <person name="Vogl K."/>
            <person name="Liu Z."/>
            <person name="Imhoff J."/>
            <person name="Thiel V."/>
            <person name="Frigaard N.-U."/>
            <person name="Bryant D.A."/>
            <person name="Woyke T.J."/>
        </authorList>
    </citation>
    <scope>NUCLEOTIDE SEQUENCE [LARGE SCALE GENOMIC DNA]</scope>
    <source>
        <strain evidence="19 20">AZ1</strain>
    </source>
</reference>
<dbReference type="GO" id="GO:0000155">
    <property type="term" value="F:phosphorelay sensor kinase activity"/>
    <property type="evidence" value="ECO:0007669"/>
    <property type="project" value="InterPro"/>
</dbReference>
<dbReference type="SUPFAM" id="SSF55874">
    <property type="entry name" value="ATPase domain of HSP90 chaperone/DNA topoisomerase II/histidine kinase"/>
    <property type="match status" value="1"/>
</dbReference>
<evidence type="ECO:0000256" key="12">
    <source>
        <dbReference type="PROSITE-ProRule" id="PRU00110"/>
    </source>
</evidence>
<evidence type="ECO:0000313" key="19">
    <source>
        <dbReference type="EMBL" id="EGV28986.1"/>
    </source>
</evidence>
<keyword evidence="8 19" id="KW-0418">Kinase</keyword>
<feature type="domain" description="CheW-like" evidence="17">
    <location>
        <begin position="453"/>
        <end position="598"/>
    </location>
</feature>
<dbReference type="Gene3D" id="2.30.30.40">
    <property type="entry name" value="SH3 Domains"/>
    <property type="match status" value="1"/>
</dbReference>
<dbReference type="SUPFAM" id="SSF47384">
    <property type="entry name" value="Homodimeric domain of signal transducing histidine kinase"/>
    <property type="match status" value="1"/>
</dbReference>
<evidence type="ECO:0000256" key="14">
    <source>
        <dbReference type="SAM" id="MobiDB-lite"/>
    </source>
</evidence>
<dbReference type="eggNOG" id="COG0643">
    <property type="taxonomic scope" value="Bacteria"/>
</dbReference>
<keyword evidence="6" id="KW-0808">Transferase</keyword>
<organism evidence="19 20">
    <name type="scientific">Thiorhodococcus drewsii AZ1</name>
    <dbReference type="NCBI Taxonomy" id="765913"/>
    <lineage>
        <taxon>Bacteria</taxon>
        <taxon>Pseudomonadati</taxon>
        <taxon>Pseudomonadota</taxon>
        <taxon>Gammaproteobacteria</taxon>
        <taxon>Chromatiales</taxon>
        <taxon>Chromatiaceae</taxon>
        <taxon>Thiorhodococcus</taxon>
    </lineage>
</organism>
<feature type="modified residue" description="4-aspartylphosphate" evidence="13">
    <location>
        <position position="670"/>
    </location>
</feature>
<dbReference type="InterPro" id="IPR005467">
    <property type="entry name" value="His_kinase_dom"/>
</dbReference>
<keyword evidence="4" id="KW-0145">Chemotaxis</keyword>
<evidence type="ECO:0000256" key="8">
    <source>
        <dbReference type="ARBA" id="ARBA00022777"/>
    </source>
</evidence>
<feature type="domain" description="Histidine kinase" evidence="15">
    <location>
        <begin position="306"/>
        <end position="451"/>
    </location>
</feature>
<feature type="compositionally biased region" description="Pro residues" evidence="14">
    <location>
        <begin position="143"/>
        <end position="156"/>
    </location>
</feature>
<dbReference type="RefSeq" id="WP_007042138.1">
    <property type="nucleotide sequence ID" value="NZ_AFWT01000029.1"/>
</dbReference>
<keyword evidence="7" id="KW-0547">Nucleotide-binding</keyword>
<evidence type="ECO:0000256" key="11">
    <source>
        <dbReference type="ARBA" id="ARBA00035100"/>
    </source>
</evidence>
<evidence type="ECO:0000313" key="20">
    <source>
        <dbReference type="Proteomes" id="UP000004200"/>
    </source>
</evidence>
<dbReference type="PANTHER" id="PTHR43395">
    <property type="entry name" value="SENSOR HISTIDINE KINASE CHEA"/>
    <property type="match status" value="1"/>
</dbReference>
<dbReference type="Pfam" id="PF01584">
    <property type="entry name" value="CheW"/>
    <property type="match status" value="1"/>
</dbReference>
<evidence type="ECO:0000256" key="2">
    <source>
        <dbReference type="ARBA" id="ARBA00012438"/>
    </source>
</evidence>
<dbReference type="SMART" id="SM00387">
    <property type="entry name" value="HATPase_c"/>
    <property type="match status" value="1"/>
</dbReference>
<dbReference type="GO" id="GO:0005737">
    <property type="term" value="C:cytoplasm"/>
    <property type="evidence" value="ECO:0007669"/>
    <property type="project" value="InterPro"/>
</dbReference>
<dbReference type="Proteomes" id="UP000004200">
    <property type="component" value="Unassembled WGS sequence"/>
</dbReference>
<dbReference type="InterPro" id="IPR011006">
    <property type="entry name" value="CheY-like_superfamily"/>
</dbReference>
<dbReference type="STRING" id="765913.ThidrDRAFT_3425"/>
<evidence type="ECO:0000256" key="10">
    <source>
        <dbReference type="ARBA" id="ARBA00023012"/>
    </source>
</evidence>
<dbReference type="EC" id="2.7.13.3" evidence="2"/>
<dbReference type="PROSITE" id="PS50110">
    <property type="entry name" value="RESPONSE_REGULATORY"/>
    <property type="match status" value="1"/>
</dbReference>
<evidence type="ECO:0000259" key="16">
    <source>
        <dbReference type="PROSITE" id="PS50110"/>
    </source>
</evidence>
<dbReference type="InterPro" id="IPR002545">
    <property type="entry name" value="CheW-lke_dom"/>
</dbReference>
<feature type="region of interest" description="Disordered" evidence="14">
    <location>
        <begin position="130"/>
        <end position="163"/>
    </location>
</feature>
<dbReference type="GO" id="GO:0005524">
    <property type="term" value="F:ATP binding"/>
    <property type="evidence" value="ECO:0007669"/>
    <property type="project" value="UniProtKB-KW"/>
</dbReference>
<keyword evidence="5 13" id="KW-0597">Phosphoprotein</keyword>
<evidence type="ECO:0000259" key="18">
    <source>
        <dbReference type="PROSITE" id="PS50894"/>
    </source>
</evidence>
<evidence type="ECO:0000259" key="15">
    <source>
        <dbReference type="PROSITE" id="PS50109"/>
    </source>
</evidence>
<dbReference type="GO" id="GO:0006935">
    <property type="term" value="P:chemotaxis"/>
    <property type="evidence" value="ECO:0007669"/>
    <property type="project" value="UniProtKB-KW"/>
</dbReference>
<dbReference type="PATRIC" id="fig|765913.3.peg.3495"/>
<comment type="catalytic activity">
    <reaction evidence="1">
        <text>ATP + protein L-histidine = ADP + protein N-phospho-L-histidine.</text>
        <dbReference type="EC" id="2.7.13.3"/>
    </reaction>
</comment>
<evidence type="ECO:0000256" key="4">
    <source>
        <dbReference type="ARBA" id="ARBA00022500"/>
    </source>
</evidence>
<dbReference type="SMART" id="SM00260">
    <property type="entry name" value="CheW"/>
    <property type="match status" value="1"/>
</dbReference>
<dbReference type="InterPro" id="IPR036097">
    <property type="entry name" value="HisK_dim/P_sf"/>
</dbReference>